<dbReference type="RefSeq" id="WP_018929419.1">
    <property type="nucleotide sequence ID" value="NZ_JBNDKP010000002.1"/>
</dbReference>
<dbReference type="GO" id="GO:0004491">
    <property type="term" value="F:methylmalonate-semialdehyde dehydrogenase (acylating, NAD) activity"/>
    <property type="evidence" value="ECO:0007669"/>
    <property type="project" value="UniProtKB-EC"/>
</dbReference>
<reference evidence="6 7" key="1">
    <citation type="submission" date="2018-02" db="EMBL/GenBank/DDBJ databases">
        <title>Draft genome sequencing of Pseudomonas frederiksbergensis 11-D3.</title>
        <authorList>
            <person name="Zheng B.-X."/>
        </authorList>
    </citation>
    <scope>NUCLEOTIDE SEQUENCE [LARGE SCALE GENOMIC DNA]</scope>
    <source>
        <strain evidence="6 7">11-D3</strain>
    </source>
</reference>
<evidence type="ECO:0000313" key="7">
    <source>
        <dbReference type="Proteomes" id="UP000239687"/>
    </source>
</evidence>
<keyword evidence="4" id="KW-0520">NAD</keyword>
<dbReference type="NCBIfam" id="TIGR01722">
    <property type="entry name" value="MMSDH"/>
    <property type="match status" value="1"/>
</dbReference>
<dbReference type="PANTHER" id="PTHR43866:SF3">
    <property type="entry name" value="METHYLMALONATE-SEMIALDEHYDE DEHYDROGENASE [ACYLATING], MITOCHONDRIAL"/>
    <property type="match status" value="1"/>
</dbReference>
<dbReference type="EMBL" id="PUIN01000002">
    <property type="protein sequence ID" value="PQP05576.1"/>
    <property type="molecule type" value="Genomic_DNA"/>
</dbReference>
<dbReference type="InterPro" id="IPR016160">
    <property type="entry name" value="Ald_DH_CS_CYS"/>
</dbReference>
<evidence type="ECO:0000256" key="2">
    <source>
        <dbReference type="ARBA" id="ARBA00013048"/>
    </source>
</evidence>
<accession>A0A2S8HSQ3</accession>
<dbReference type="PANTHER" id="PTHR43866">
    <property type="entry name" value="MALONATE-SEMIALDEHYDE DEHYDROGENASE"/>
    <property type="match status" value="1"/>
</dbReference>
<name>A0A2S8HSQ3_9PSED</name>
<evidence type="ECO:0000256" key="1">
    <source>
        <dbReference type="ARBA" id="ARBA00009986"/>
    </source>
</evidence>
<dbReference type="InterPro" id="IPR010061">
    <property type="entry name" value="MeMal-semiAld_DH"/>
</dbReference>
<dbReference type="EC" id="1.2.1.27" evidence="2"/>
<dbReference type="Pfam" id="PF00171">
    <property type="entry name" value="Aldedh"/>
    <property type="match status" value="1"/>
</dbReference>
<protein>
    <recommendedName>
        <fullName evidence="2">methylmalonate-semialdehyde dehydrogenase (CoA acylating)</fullName>
        <ecNumber evidence="2">1.2.1.27</ecNumber>
    </recommendedName>
</protein>
<comment type="caution">
    <text evidence="6">The sequence shown here is derived from an EMBL/GenBank/DDBJ whole genome shotgun (WGS) entry which is preliminary data.</text>
</comment>
<dbReference type="SUPFAM" id="SSF53720">
    <property type="entry name" value="ALDH-like"/>
    <property type="match status" value="1"/>
</dbReference>
<proteinExistence type="inferred from homology"/>
<dbReference type="InterPro" id="IPR016163">
    <property type="entry name" value="Ald_DH_C"/>
</dbReference>
<dbReference type="FunFam" id="3.40.605.10:FF:000003">
    <property type="entry name" value="Methylmalonate-semialdehyde dehydrogenase [acylating]"/>
    <property type="match status" value="1"/>
</dbReference>
<feature type="domain" description="Aldehyde dehydrogenase" evidence="5">
    <location>
        <begin position="20"/>
        <end position="484"/>
    </location>
</feature>
<gene>
    <name evidence="6" type="primary">mmsA</name>
    <name evidence="6" type="ORF">C5612_02750</name>
</gene>
<dbReference type="GO" id="GO:0006210">
    <property type="term" value="P:thymine catabolic process"/>
    <property type="evidence" value="ECO:0007669"/>
    <property type="project" value="TreeGrafter"/>
</dbReference>
<evidence type="ECO:0000313" key="6">
    <source>
        <dbReference type="EMBL" id="PQP05576.1"/>
    </source>
</evidence>
<dbReference type="AlphaFoldDB" id="A0A2S8HSQ3"/>
<dbReference type="GO" id="GO:0006574">
    <property type="term" value="P:L-valine catabolic process"/>
    <property type="evidence" value="ECO:0007669"/>
    <property type="project" value="TreeGrafter"/>
</dbReference>
<dbReference type="InterPro" id="IPR015590">
    <property type="entry name" value="Aldehyde_DH_dom"/>
</dbReference>
<dbReference type="InterPro" id="IPR016161">
    <property type="entry name" value="Ald_DH/histidinol_DH"/>
</dbReference>
<evidence type="ECO:0000256" key="4">
    <source>
        <dbReference type="ARBA" id="ARBA00023027"/>
    </source>
</evidence>
<dbReference type="FunFam" id="3.40.309.10:FF:000002">
    <property type="entry name" value="Methylmalonate-semialdehyde dehydrogenase (Acylating)"/>
    <property type="match status" value="1"/>
</dbReference>
<dbReference type="Proteomes" id="UP000239687">
    <property type="component" value="Unassembled WGS sequence"/>
</dbReference>
<dbReference type="Gene3D" id="3.40.605.10">
    <property type="entry name" value="Aldehyde Dehydrogenase, Chain A, domain 1"/>
    <property type="match status" value="1"/>
</dbReference>
<dbReference type="InterPro" id="IPR016162">
    <property type="entry name" value="Ald_DH_N"/>
</dbReference>
<organism evidence="6 7">
    <name type="scientific">Pseudomonas frederiksbergensis</name>
    <dbReference type="NCBI Taxonomy" id="104087"/>
    <lineage>
        <taxon>Bacteria</taxon>
        <taxon>Pseudomonadati</taxon>
        <taxon>Pseudomonadota</taxon>
        <taxon>Gammaproteobacteria</taxon>
        <taxon>Pseudomonadales</taxon>
        <taxon>Pseudomonadaceae</taxon>
        <taxon>Pseudomonas</taxon>
    </lineage>
</organism>
<comment type="similarity">
    <text evidence="1">Belongs to the aldehyde dehydrogenase family.</text>
</comment>
<keyword evidence="3" id="KW-0560">Oxidoreductase</keyword>
<sequence>MNASLETTVQKVKLLIDGEWVESQTTEWHDIVNPATQQVLAKVPFATAAEVDAAISAAHRAFQTWKLTPVGARMRIMLKLQALIREHSKRIAVVLSNEQGKTIADAEGDIFRGLEVVEHACSIGSLQMGEFAENVAGGVDTYTLRQPIGVCAGITPFNFPAMIPLWMFPMAIACGNTFVLKPSEQDPMSTMLLVELAIEAGIPPGVLNVVHGGKDVVDALCTHKDIKAVSFVGSTAVGTHVYELAGKHGKRVQSMMGAKNHAVVLPDANREQALNALVGAGFGAAGQRCMATSVVVLVGAAKQWLPDLKALAQKLKVNAGSEPGTDVGPVISKRAKARILELIESGIKEGAKLELDGRDITVPGYEQGNFVGPTLFSGVTPEMQIYTQEIFGPVLVVLEVDTLDEAIALVNANPFGNGTGLFTQSGAAARKFQSEIDVGQVGINIPIPVPVPFFSFTGSRGSKLGDLGPYGKQVVQFYTQTKTVTARWFDDDSINHGVNTTIHLR</sequence>
<dbReference type="PROSITE" id="PS00070">
    <property type="entry name" value="ALDEHYDE_DEHYDR_CYS"/>
    <property type="match status" value="1"/>
</dbReference>
<dbReference type="Gene3D" id="3.40.309.10">
    <property type="entry name" value="Aldehyde Dehydrogenase, Chain A, domain 2"/>
    <property type="match status" value="1"/>
</dbReference>
<evidence type="ECO:0000256" key="3">
    <source>
        <dbReference type="ARBA" id="ARBA00023002"/>
    </source>
</evidence>
<evidence type="ECO:0000259" key="5">
    <source>
        <dbReference type="Pfam" id="PF00171"/>
    </source>
</evidence>
<dbReference type="CDD" id="cd07085">
    <property type="entry name" value="ALDH_F6_MMSDH"/>
    <property type="match status" value="1"/>
</dbReference>